<evidence type="ECO:0000313" key="8">
    <source>
        <dbReference type="Proteomes" id="UP000271031"/>
    </source>
</evidence>
<dbReference type="Gene3D" id="1.10.357.10">
    <property type="entry name" value="Tetracycline Repressor, domain 2"/>
    <property type="match status" value="1"/>
</dbReference>
<dbReference type="SUPFAM" id="SSF46689">
    <property type="entry name" value="Homeodomain-like"/>
    <property type="match status" value="1"/>
</dbReference>
<dbReference type="Proteomes" id="UP000271031">
    <property type="component" value="Unassembled WGS sequence"/>
</dbReference>
<dbReference type="InterPro" id="IPR050109">
    <property type="entry name" value="HTH-type_TetR-like_transc_reg"/>
</dbReference>
<keyword evidence="4" id="KW-0804">Transcription</keyword>
<dbReference type="PROSITE" id="PS50977">
    <property type="entry name" value="HTH_TETR_2"/>
    <property type="match status" value="1"/>
</dbReference>
<dbReference type="EMBL" id="RHHQ01000008">
    <property type="protein sequence ID" value="RNB89995.1"/>
    <property type="molecule type" value="Genomic_DNA"/>
</dbReference>
<dbReference type="RefSeq" id="WP_122918248.1">
    <property type="nucleotide sequence ID" value="NZ_RHHQ01000008.1"/>
</dbReference>
<evidence type="ECO:0000256" key="3">
    <source>
        <dbReference type="ARBA" id="ARBA00023125"/>
    </source>
</evidence>
<dbReference type="Gene3D" id="1.10.10.60">
    <property type="entry name" value="Homeodomain-like"/>
    <property type="match status" value="1"/>
</dbReference>
<keyword evidence="2" id="KW-0805">Transcription regulation</keyword>
<dbReference type="GO" id="GO:0000976">
    <property type="term" value="F:transcription cis-regulatory region binding"/>
    <property type="evidence" value="ECO:0007669"/>
    <property type="project" value="TreeGrafter"/>
</dbReference>
<dbReference type="OrthoDB" id="9812134at2"/>
<dbReference type="Pfam" id="PF00440">
    <property type="entry name" value="TetR_N"/>
    <property type="match status" value="1"/>
</dbReference>
<dbReference type="PANTHER" id="PTHR30055">
    <property type="entry name" value="HTH-TYPE TRANSCRIPTIONAL REGULATOR RUTR"/>
    <property type="match status" value="1"/>
</dbReference>
<name>A0A3M8DRB1_9BACL</name>
<evidence type="ECO:0000256" key="5">
    <source>
        <dbReference type="PROSITE-ProRule" id="PRU00335"/>
    </source>
</evidence>
<dbReference type="SUPFAM" id="SSF48498">
    <property type="entry name" value="Tetracyclin repressor-like, C-terminal domain"/>
    <property type="match status" value="1"/>
</dbReference>
<dbReference type="InterPro" id="IPR036271">
    <property type="entry name" value="Tet_transcr_reg_TetR-rel_C_sf"/>
</dbReference>
<accession>A0A3M8DRB1</accession>
<dbReference type="PANTHER" id="PTHR30055:SF175">
    <property type="entry name" value="HTH-TYPE TRANSCRIPTIONAL REPRESSOR KSTR2"/>
    <property type="match status" value="1"/>
</dbReference>
<keyword evidence="8" id="KW-1185">Reference proteome</keyword>
<protein>
    <submittedName>
        <fullName evidence="7">TetR/AcrR family transcriptional regulator</fullName>
    </submittedName>
</protein>
<feature type="domain" description="HTH tetR-type" evidence="6">
    <location>
        <begin position="1"/>
        <end position="58"/>
    </location>
</feature>
<evidence type="ECO:0000313" key="7">
    <source>
        <dbReference type="EMBL" id="RNB89995.1"/>
    </source>
</evidence>
<dbReference type="InterPro" id="IPR009057">
    <property type="entry name" value="Homeodomain-like_sf"/>
</dbReference>
<dbReference type="InterPro" id="IPR001647">
    <property type="entry name" value="HTH_TetR"/>
</dbReference>
<evidence type="ECO:0000256" key="1">
    <source>
        <dbReference type="ARBA" id="ARBA00022491"/>
    </source>
</evidence>
<keyword evidence="3 5" id="KW-0238">DNA-binding</keyword>
<reference evidence="7 8" key="1">
    <citation type="submission" date="2018-10" db="EMBL/GenBank/DDBJ databases">
        <title>Phylogenomics of Brevibacillus.</title>
        <authorList>
            <person name="Dunlap C."/>
        </authorList>
    </citation>
    <scope>NUCLEOTIDE SEQUENCE [LARGE SCALE GENOMIC DNA]</scope>
    <source>
        <strain evidence="7 8">JCM 15716</strain>
    </source>
</reference>
<evidence type="ECO:0000259" key="6">
    <source>
        <dbReference type="PROSITE" id="PS50977"/>
    </source>
</evidence>
<proteinExistence type="predicted"/>
<feature type="DNA-binding region" description="H-T-H motif" evidence="5">
    <location>
        <begin position="21"/>
        <end position="40"/>
    </location>
</feature>
<evidence type="ECO:0000256" key="2">
    <source>
        <dbReference type="ARBA" id="ARBA00023015"/>
    </source>
</evidence>
<organism evidence="7 8">
    <name type="scientific">Brevibacillus fluminis</name>
    <dbReference type="NCBI Taxonomy" id="511487"/>
    <lineage>
        <taxon>Bacteria</taxon>
        <taxon>Bacillati</taxon>
        <taxon>Bacillota</taxon>
        <taxon>Bacilli</taxon>
        <taxon>Bacillales</taxon>
        <taxon>Paenibacillaceae</taxon>
        <taxon>Brevibacillus</taxon>
    </lineage>
</organism>
<sequence length="183" mass="21322">MKERVLAFARQEIHRTGYRFTMNELAKQLGMSTKTIYEWYPSKDALIDDIVQCAIDELKIKEAELAADVTLHPLEKLKKALVLIPQDFQLFDLRRLNELQRYYPEIWKKVDQLITEQWDGVLRIINEGISTGTMRPFHSDLFIELYIGGLYRLMEQSSKGKMNKTLGEALDEMVDILLNGIVK</sequence>
<gene>
    <name evidence="7" type="ORF">EDM56_09535</name>
</gene>
<dbReference type="AlphaFoldDB" id="A0A3M8DRB1"/>
<comment type="caution">
    <text evidence="7">The sequence shown here is derived from an EMBL/GenBank/DDBJ whole genome shotgun (WGS) entry which is preliminary data.</text>
</comment>
<evidence type="ECO:0000256" key="4">
    <source>
        <dbReference type="ARBA" id="ARBA00023163"/>
    </source>
</evidence>
<keyword evidence="1" id="KW-0678">Repressor</keyword>
<dbReference type="GO" id="GO:0003700">
    <property type="term" value="F:DNA-binding transcription factor activity"/>
    <property type="evidence" value="ECO:0007669"/>
    <property type="project" value="TreeGrafter"/>
</dbReference>